<reference evidence="10 11" key="1">
    <citation type="journal article" date="2023" name="Insect Mol. Biol.">
        <title>Genome sequencing provides insights into the evolution of gene families encoding plant cell wall-degrading enzymes in longhorned beetles.</title>
        <authorList>
            <person name="Shin N.R."/>
            <person name="Okamura Y."/>
            <person name="Kirsch R."/>
            <person name="Pauchet Y."/>
        </authorList>
    </citation>
    <scope>NUCLEOTIDE SEQUENCE [LARGE SCALE GENOMIC DNA]</scope>
    <source>
        <strain evidence="10">EAD_L_NR</strain>
    </source>
</reference>
<evidence type="ECO:0000313" key="10">
    <source>
        <dbReference type="EMBL" id="KAJ8925038.1"/>
    </source>
</evidence>
<feature type="transmembrane region" description="Helical" evidence="9">
    <location>
        <begin position="36"/>
        <end position="58"/>
    </location>
</feature>
<accession>A0AAV8WFA2</accession>
<evidence type="ECO:0000256" key="3">
    <source>
        <dbReference type="ARBA" id="ARBA00022692"/>
    </source>
</evidence>
<dbReference type="EMBL" id="JANEYG010000002">
    <property type="protein sequence ID" value="KAJ8925038.1"/>
    <property type="molecule type" value="Genomic_DNA"/>
</dbReference>
<evidence type="ECO:0000256" key="1">
    <source>
        <dbReference type="ARBA" id="ARBA00004389"/>
    </source>
</evidence>
<keyword evidence="6 9" id="KW-0472">Membrane</keyword>
<comment type="function">
    <text evidence="7">Interacts with target proteins during their translocation into the lumen of the endoplasmic reticulum. Protects unfolded target proteins against degradation during ER stress. May facilitate glycosylation of target proteins after termination of ER stress. May modulate the use of N-glycosylation sites on target proteins.</text>
</comment>
<evidence type="ECO:0000256" key="8">
    <source>
        <dbReference type="ARBA" id="ARBA00038831"/>
    </source>
</evidence>
<evidence type="ECO:0000256" key="5">
    <source>
        <dbReference type="ARBA" id="ARBA00022989"/>
    </source>
</evidence>
<evidence type="ECO:0000313" key="11">
    <source>
        <dbReference type="Proteomes" id="UP001159042"/>
    </source>
</evidence>
<gene>
    <name evidence="10" type="ORF">NQ315_001209</name>
</gene>
<comment type="caution">
    <text evidence="10">The sequence shown here is derived from an EMBL/GenBank/DDBJ whole genome shotgun (WGS) entry which is preliminary data.</text>
</comment>
<dbReference type="PANTHER" id="PTHR15601">
    <property type="entry name" value="STRESS ASSOCIATED ENDOPLASMIC RETICULUM PROTEIN SERP1/RAMP4"/>
    <property type="match status" value="1"/>
</dbReference>
<keyword evidence="4" id="KW-0256">Endoplasmic reticulum</keyword>
<dbReference type="PANTHER" id="PTHR15601:SF0">
    <property type="entry name" value="GEO09675P1"/>
    <property type="match status" value="1"/>
</dbReference>
<keyword evidence="3 9" id="KW-0812">Transmembrane</keyword>
<dbReference type="Pfam" id="PF06624">
    <property type="entry name" value="RAMP4"/>
    <property type="match status" value="1"/>
</dbReference>
<keyword evidence="5 9" id="KW-1133">Transmembrane helix</keyword>
<evidence type="ECO:0000256" key="6">
    <source>
        <dbReference type="ARBA" id="ARBA00023136"/>
    </source>
</evidence>
<dbReference type="InterPro" id="IPR010580">
    <property type="entry name" value="ER_stress-assoc"/>
</dbReference>
<keyword evidence="11" id="KW-1185">Reference proteome</keyword>
<protein>
    <submittedName>
        <fullName evidence="10">Uncharacterized protein</fullName>
    </submittedName>
</protein>
<evidence type="ECO:0000256" key="9">
    <source>
        <dbReference type="SAM" id="Phobius"/>
    </source>
</evidence>
<sequence length="205" mass="23277">MAPKQRMRIANEKAMKNVMLRGNVPKSTKQNQDGPAVGPWLLALFIFVVCGSAVFQIIQSIHSINNGDVIEGNGSSHFVSRVQTGRRKRNFIRHHGEPAQAVPETPHPGKVGFLDQVVCNELVDEIQNHFWDLQHLGVRIVVQPSEQLFHYLDLLVWTYLGNNTIIYQRETVPTSRVTLLSTCRILYSSRVDIQTIDTFLLHSHM</sequence>
<dbReference type="Proteomes" id="UP001159042">
    <property type="component" value="Unassembled WGS sequence"/>
</dbReference>
<proteinExistence type="inferred from homology"/>
<dbReference type="AlphaFoldDB" id="A0AAV8WFA2"/>
<comment type="similarity">
    <text evidence="2">Belongs to the RAMP4 family.</text>
</comment>
<organism evidence="10 11">
    <name type="scientific">Exocentrus adspersus</name>
    <dbReference type="NCBI Taxonomy" id="1586481"/>
    <lineage>
        <taxon>Eukaryota</taxon>
        <taxon>Metazoa</taxon>
        <taxon>Ecdysozoa</taxon>
        <taxon>Arthropoda</taxon>
        <taxon>Hexapoda</taxon>
        <taxon>Insecta</taxon>
        <taxon>Pterygota</taxon>
        <taxon>Neoptera</taxon>
        <taxon>Endopterygota</taxon>
        <taxon>Coleoptera</taxon>
        <taxon>Polyphaga</taxon>
        <taxon>Cucujiformia</taxon>
        <taxon>Chrysomeloidea</taxon>
        <taxon>Cerambycidae</taxon>
        <taxon>Lamiinae</taxon>
        <taxon>Acanthocinini</taxon>
        <taxon>Exocentrus</taxon>
    </lineage>
</organism>
<evidence type="ECO:0000256" key="2">
    <source>
        <dbReference type="ARBA" id="ARBA00005500"/>
    </source>
</evidence>
<dbReference type="GO" id="GO:0030968">
    <property type="term" value="P:endoplasmic reticulum unfolded protein response"/>
    <property type="evidence" value="ECO:0007669"/>
    <property type="project" value="TreeGrafter"/>
</dbReference>
<name>A0AAV8WFA2_9CUCU</name>
<evidence type="ECO:0000256" key="4">
    <source>
        <dbReference type="ARBA" id="ARBA00022824"/>
    </source>
</evidence>
<comment type="subcellular location">
    <subcellularLocation>
        <location evidence="1">Endoplasmic reticulum membrane</location>
        <topology evidence="1">Single-pass membrane protein</topology>
    </subcellularLocation>
</comment>
<comment type="subunit">
    <text evidence="8">Interacts with SEC61B, SEC61A1 and the SEC61 complex. Interacts with CANX.</text>
</comment>
<evidence type="ECO:0000256" key="7">
    <source>
        <dbReference type="ARBA" id="ARBA00037157"/>
    </source>
</evidence>
<dbReference type="GO" id="GO:0005789">
    <property type="term" value="C:endoplasmic reticulum membrane"/>
    <property type="evidence" value="ECO:0007669"/>
    <property type="project" value="UniProtKB-SubCell"/>
</dbReference>